<dbReference type="KEGG" id="bbh:BN112_3829"/>
<feature type="transmembrane region" description="Helical" evidence="7">
    <location>
        <begin position="143"/>
        <end position="164"/>
    </location>
</feature>
<protein>
    <submittedName>
        <fullName evidence="9">Putative binding-protein-dependent transport permease</fullName>
    </submittedName>
</protein>
<dbReference type="PANTHER" id="PTHR43163:SF2">
    <property type="entry name" value="ABC TRANSPORTER PERMEASE PROTEIN"/>
    <property type="match status" value="1"/>
</dbReference>
<reference evidence="9 10" key="1">
    <citation type="journal article" date="2012" name="BMC Genomics">
        <title>Comparative genomics of the classical Bordetella subspecies: the evolution and exchange of virulence-associated diversity amongst closely related pathogens.</title>
        <authorList>
            <person name="Park J."/>
            <person name="Zhang Y."/>
            <person name="Buboltz A.M."/>
            <person name="Zhang X."/>
            <person name="Schuster S.C."/>
            <person name="Ahuja U."/>
            <person name="Liu M."/>
            <person name="Miller J.F."/>
            <person name="Sebaihia M."/>
            <person name="Bentley S.D."/>
            <person name="Parkhill J."/>
            <person name="Harvill E.T."/>
        </authorList>
    </citation>
    <scope>NUCLEOTIDE SEQUENCE [LARGE SCALE GENOMIC DNA]</scope>
    <source>
        <strain evidence="9 10">253</strain>
    </source>
</reference>
<proteinExistence type="inferred from homology"/>
<dbReference type="PANTHER" id="PTHR43163">
    <property type="entry name" value="DIPEPTIDE TRANSPORT SYSTEM PERMEASE PROTEIN DPPB-RELATED"/>
    <property type="match status" value="1"/>
</dbReference>
<evidence type="ECO:0000313" key="10">
    <source>
        <dbReference type="Proteomes" id="UP000007564"/>
    </source>
</evidence>
<dbReference type="SUPFAM" id="SSF161098">
    <property type="entry name" value="MetI-like"/>
    <property type="match status" value="1"/>
</dbReference>
<sequence length="325" mass="35443">MALFILRRLIQSLFVLLAVSVVVFFAVYAVGDPIELLVSPEASADARQAMIARLGLDLPVWQQYGNFLWRALHGDLGNSFVHGIPAISLILQRIPATFELVLVAIVLTCTIGIPLGLVAGLHRDRPLGRGIMATSVLGFSLPNFWQGMMLILLFSVWLGWLPASGRGDTANLFGVPLSILTLDGWSHVIMPAINLAVANVALVLRLTASGVVEAQSQEYVKFARAKGIKPGRIVRRHILRNILIPVVTVIGMEFGHLIAYSTITETVFAWPGMGKLLIDSVYQLDRPVVVAYVMLVTLIFVVINLVVDILYAALDPRVQLVAPAQ</sequence>
<name>A0A0C6PAW8_BORBO</name>
<dbReference type="RefSeq" id="WP_003815321.1">
    <property type="nucleotide sequence ID" value="NC_019382.1"/>
</dbReference>
<dbReference type="GO" id="GO:0055085">
    <property type="term" value="P:transmembrane transport"/>
    <property type="evidence" value="ECO:0007669"/>
    <property type="project" value="InterPro"/>
</dbReference>
<dbReference type="Gene3D" id="1.10.3720.10">
    <property type="entry name" value="MetI-like"/>
    <property type="match status" value="1"/>
</dbReference>
<comment type="subcellular location">
    <subcellularLocation>
        <location evidence="1 7">Cell membrane</location>
        <topology evidence="1 7">Multi-pass membrane protein</topology>
    </subcellularLocation>
</comment>
<feature type="transmembrane region" description="Helical" evidence="7">
    <location>
        <begin position="242"/>
        <end position="263"/>
    </location>
</feature>
<keyword evidence="3" id="KW-1003">Cell membrane</keyword>
<feature type="transmembrane region" description="Helical" evidence="7">
    <location>
        <begin position="184"/>
        <end position="204"/>
    </location>
</feature>
<feature type="transmembrane region" description="Helical" evidence="7">
    <location>
        <begin position="289"/>
        <end position="314"/>
    </location>
</feature>
<evidence type="ECO:0000256" key="7">
    <source>
        <dbReference type="RuleBase" id="RU363032"/>
    </source>
</evidence>
<dbReference type="HOGENOM" id="CLU_036879_0_3_4"/>
<organism evidence="9 10">
    <name type="scientific">Bordetella bronchiseptica 253</name>
    <dbReference type="NCBI Taxonomy" id="568707"/>
    <lineage>
        <taxon>Bacteria</taxon>
        <taxon>Pseudomonadati</taxon>
        <taxon>Pseudomonadota</taxon>
        <taxon>Betaproteobacteria</taxon>
        <taxon>Burkholderiales</taxon>
        <taxon>Alcaligenaceae</taxon>
        <taxon>Bordetella</taxon>
    </lineage>
</organism>
<evidence type="ECO:0000256" key="6">
    <source>
        <dbReference type="ARBA" id="ARBA00023136"/>
    </source>
</evidence>
<evidence type="ECO:0000256" key="3">
    <source>
        <dbReference type="ARBA" id="ARBA00022475"/>
    </source>
</evidence>
<evidence type="ECO:0000256" key="1">
    <source>
        <dbReference type="ARBA" id="ARBA00004651"/>
    </source>
</evidence>
<dbReference type="Pfam" id="PF00528">
    <property type="entry name" value="BPD_transp_1"/>
    <property type="match status" value="1"/>
</dbReference>
<dbReference type="InterPro" id="IPR035906">
    <property type="entry name" value="MetI-like_sf"/>
</dbReference>
<gene>
    <name evidence="9" type="ORF">BN112_3829</name>
</gene>
<dbReference type="PROSITE" id="PS50928">
    <property type="entry name" value="ABC_TM1"/>
    <property type="match status" value="1"/>
</dbReference>
<feature type="transmembrane region" description="Helical" evidence="7">
    <location>
        <begin position="100"/>
        <end position="122"/>
    </location>
</feature>
<dbReference type="CDD" id="cd06261">
    <property type="entry name" value="TM_PBP2"/>
    <property type="match status" value="1"/>
</dbReference>
<dbReference type="AlphaFoldDB" id="A0A0C6PAW8"/>
<dbReference type="Pfam" id="PF19300">
    <property type="entry name" value="BPD_transp_1_N"/>
    <property type="match status" value="1"/>
</dbReference>
<dbReference type="GeneID" id="93205920"/>
<evidence type="ECO:0000313" key="9">
    <source>
        <dbReference type="EMBL" id="CCJ55743.1"/>
    </source>
</evidence>
<keyword evidence="4 7" id="KW-0812">Transmembrane</keyword>
<dbReference type="OrthoDB" id="9803623at2"/>
<evidence type="ECO:0000256" key="4">
    <source>
        <dbReference type="ARBA" id="ARBA00022692"/>
    </source>
</evidence>
<keyword evidence="2 7" id="KW-0813">Transport</keyword>
<accession>A0A0C6PAW8</accession>
<dbReference type="InterPro" id="IPR045621">
    <property type="entry name" value="BPD_transp_1_N"/>
</dbReference>
<dbReference type="GO" id="GO:0005886">
    <property type="term" value="C:plasma membrane"/>
    <property type="evidence" value="ECO:0007669"/>
    <property type="project" value="UniProtKB-SubCell"/>
</dbReference>
<feature type="domain" description="ABC transmembrane type-1" evidence="8">
    <location>
        <begin position="94"/>
        <end position="311"/>
    </location>
</feature>
<dbReference type="EMBL" id="HE965806">
    <property type="protein sequence ID" value="CCJ55743.1"/>
    <property type="molecule type" value="Genomic_DNA"/>
</dbReference>
<feature type="transmembrane region" description="Helical" evidence="7">
    <location>
        <begin position="12"/>
        <end position="31"/>
    </location>
</feature>
<evidence type="ECO:0000256" key="2">
    <source>
        <dbReference type="ARBA" id="ARBA00022448"/>
    </source>
</evidence>
<evidence type="ECO:0000256" key="5">
    <source>
        <dbReference type="ARBA" id="ARBA00022989"/>
    </source>
</evidence>
<evidence type="ECO:0000259" key="8">
    <source>
        <dbReference type="PROSITE" id="PS50928"/>
    </source>
</evidence>
<dbReference type="InterPro" id="IPR000515">
    <property type="entry name" value="MetI-like"/>
</dbReference>
<dbReference type="Proteomes" id="UP000007564">
    <property type="component" value="Chromosome"/>
</dbReference>
<comment type="similarity">
    <text evidence="7">Belongs to the binding-protein-dependent transport system permease family.</text>
</comment>
<keyword evidence="5 7" id="KW-1133">Transmembrane helix</keyword>
<keyword evidence="6 7" id="KW-0472">Membrane</keyword>